<dbReference type="PANTHER" id="PTHR11481">
    <property type="entry name" value="IMMUNOGLOBULIN FC RECEPTOR"/>
    <property type="match status" value="1"/>
</dbReference>
<dbReference type="SMART" id="SM00408">
    <property type="entry name" value="IGc2"/>
    <property type="match status" value="1"/>
</dbReference>
<dbReference type="InterPro" id="IPR050488">
    <property type="entry name" value="Ig_Fc_receptor"/>
</dbReference>
<evidence type="ECO:0000259" key="3">
    <source>
        <dbReference type="PROSITE" id="PS50835"/>
    </source>
</evidence>
<evidence type="ECO:0000313" key="4">
    <source>
        <dbReference type="Ensembl" id="ENSSLUP00000010505.1"/>
    </source>
</evidence>
<dbReference type="SMART" id="SM00409">
    <property type="entry name" value="IG"/>
    <property type="match status" value="2"/>
</dbReference>
<accession>A0A8C9XG33</accession>
<feature type="domain" description="Ig-like" evidence="3">
    <location>
        <begin position="1"/>
        <end position="95"/>
    </location>
</feature>
<dbReference type="GO" id="GO:0006955">
    <property type="term" value="P:immune response"/>
    <property type="evidence" value="ECO:0007669"/>
    <property type="project" value="TreeGrafter"/>
</dbReference>
<feature type="domain" description="Ig-like" evidence="3">
    <location>
        <begin position="111"/>
        <end position="178"/>
    </location>
</feature>
<dbReference type="InterPro" id="IPR007110">
    <property type="entry name" value="Ig-like_dom"/>
</dbReference>
<dbReference type="GeneTree" id="ENSGT01140000286101"/>
<dbReference type="InterPro" id="IPR013783">
    <property type="entry name" value="Ig-like_fold"/>
</dbReference>
<dbReference type="InterPro" id="IPR036179">
    <property type="entry name" value="Ig-like_dom_sf"/>
</dbReference>
<dbReference type="GO" id="GO:0009897">
    <property type="term" value="C:external side of plasma membrane"/>
    <property type="evidence" value="ECO:0007669"/>
    <property type="project" value="TreeGrafter"/>
</dbReference>
<proteinExistence type="predicted"/>
<keyword evidence="5" id="KW-1185">Reference proteome</keyword>
<evidence type="ECO:0000256" key="1">
    <source>
        <dbReference type="ARBA" id="ARBA00022729"/>
    </source>
</evidence>
<evidence type="ECO:0000313" key="5">
    <source>
        <dbReference type="Proteomes" id="UP000694568"/>
    </source>
</evidence>
<dbReference type="GO" id="GO:0004888">
    <property type="term" value="F:transmembrane signaling receptor activity"/>
    <property type="evidence" value="ECO:0007669"/>
    <property type="project" value="TreeGrafter"/>
</dbReference>
<dbReference type="PROSITE" id="PS50835">
    <property type="entry name" value="IG_LIKE"/>
    <property type="match status" value="2"/>
</dbReference>
<dbReference type="PANTHER" id="PTHR11481:SF64">
    <property type="entry name" value="FC RECEPTOR-LIKE PROTEIN 4"/>
    <property type="match status" value="1"/>
</dbReference>
<dbReference type="SUPFAM" id="SSF48726">
    <property type="entry name" value="Immunoglobulin"/>
    <property type="match status" value="2"/>
</dbReference>
<reference evidence="4" key="1">
    <citation type="submission" date="2025-05" db="UniProtKB">
        <authorList>
            <consortium name="Ensembl"/>
        </authorList>
    </citation>
    <scope>IDENTIFICATION</scope>
</reference>
<evidence type="ECO:0000256" key="2">
    <source>
        <dbReference type="ARBA" id="ARBA00023157"/>
    </source>
</evidence>
<organism evidence="4 5">
    <name type="scientific">Sander lucioperca</name>
    <name type="common">Pike-perch</name>
    <name type="synonym">Perca lucioperca</name>
    <dbReference type="NCBI Taxonomy" id="283035"/>
    <lineage>
        <taxon>Eukaryota</taxon>
        <taxon>Metazoa</taxon>
        <taxon>Chordata</taxon>
        <taxon>Craniata</taxon>
        <taxon>Vertebrata</taxon>
        <taxon>Euteleostomi</taxon>
        <taxon>Actinopterygii</taxon>
        <taxon>Neopterygii</taxon>
        <taxon>Teleostei</taxon>
        <taxon>Neoteleostei</taxon>
        <taxon>Acanthomorphata</taxon>
        <taxon>Eupercaria</taxon>
        <taxon>Perciformes</taxon>
        <taxon>Percoidei</taxon>
        <taxon>Percidae</taxon>
        <taxon>Luciopercinae</taxon>
        <taxon>Sander</taxon>
    </lineage>
</organism>
<protein>
    <recommendedName>
        <fullName evidence="3">Ig-like domain-containing protein</fullName>
    </recommendedName>
</protein>
<sequence>MCDSSNLPLWEPLPPQNVQTYPIYSIIWLQFFEYEPVTFHCEGVKGQVLSCRTTSRQASKHVSCYIKNIFLEDSGEYWCEAEGGERSNSVNITVTGMFDLRQQDFSPALPVMEGEAVTLSCGNKTASFILQTDFYKNGHLISSSSTGEMTLHSVSKSDEGLYKCSISGVGESPESWLTVRETLKG</sequence>
<keyword evidence="1" id="KW-0732">Signal</keyword>
<dbReference type="Proteomes" id="UP000694568">
    <property type="component" value="Unplaced"/>
</dbReference>
<dbReference type="AlphaFoldDB" id="A0A8C9XG33"/>
<dbReference type="GO" id="GO:0007166">
    <property type="term" value="P:cell surface receptor signaling pathway"/>
    <property type="evidence" value="ECO:0007669"/>
    <property type="project" value="TreeGrafter"/>
</dbReference>
<dbReference type="Ensembl" id="ENSSLUT00000010833.1">
    <property type="protein sequence ID" value="ENSSLUP00000010505.1"/>
    <property type="gene ID" value="ENSSLUG00000004945.1"/>
</dbReference>
<keyword evidence="2" id="KW-1015">Disulfide bond</keyword>
<dbReference type="Ensembl" id="ENSSLUT00000010848.1">
    <property type="protein sequence ID" value="ENSSLUP00000010520.1"/>
    <property type="gene ID" value="ENSSLUG00000004950.1"/>
</dbReference>
<name>A0A8C9XG33_SANLU</name>
<dbReference type="Gene3D" id="2.60.40.10">
    <property type="entry name" value="Immunoglobulins"/>
    <property type="match status" value="2"/>
</dbReference>
<dbReference type="InterPro" id="IPR003599">
    <property type="entry name" value="Ig_sub"/>
</dbReference>
<dbReference type="InterPro" id="IPR003598">
    <property type="entry name" value="Ig_sub2"/>
</dbReference>